<dbReference type="RefSeq" id="WP_087665332.1">
    <property type="nucleotide sequence ID" value="NZ_FCNW02000001.1"/>
</dbReference>
<dbReference type="STRING" id="326474.AWB65_00162"/>
<dbReference type="OrthoDB" id="9128660at2"/>
<evidence type="ECO:0000313" key="4">
    <source>
        <dbReference type="Proteomes" id="UP000054977"/>
    </source>
</evidence>
<reference evidence="3" key="1">
    <citation type="submission" date="2016-01" db="EMBL/GenBank/DDBJ databases">
        <authorList>
            <person name="Peeters C."/>
        </authorList>
    </citation>
    <scope>NUCLEOTIDE SEQUENCE [LARGE SCALE GENOMIC DNA]</scope>
    <source>
        <strain evidence="3">LMG 22934</strain>
    </source>
</reference>
<dbReference type="AlphaFoldDB" id="A0A158EV33"/>
<feature type="compositionally biased region" description="Low complexity" evidence="2">
    <location>
        <begin position="214"/>
        <end position="254"/>
    </location>
</feature>
<name>A0A158EV33_9BURK</name>
<keyword evidence="4" id="KW-1185">Reference proteome</keyword>
<dbReference type="EMBL" id="FCNW02000001">
    <property type="protein sequence ID" value="SAL10550.1"/>
    <property type="molecule type" value="Genomic_DNA"/>
</dbReference>
<feature type="coiled-coil region" evidence="1">
    <location>
        <begin position="374"/>
        <end position="401"/>
    </location>
</feature>
<protein>
    <submittedName>
        <fullName evidence="3">Uncharacterized protein</fullName>
    </submittedName>
</protein>
<comment type="caution">
    <text evidence="3">The sequence shown here is derived from an EMBL/GenBank/DDBJ whole genome shotgun (WGS) entry which is preliminary data.</text>
</comment>
<feature type="compositionally biased region" description="Low complexity" evidence="2">
    <location>
        <begin position="281"/>
        <end position="296"/>
    </location>
</feature>
<sequence length="497" mass="50682">MIRSKYSLQLDSVICARCGATSRSEDDTCPFCGADREGAIFTSDRQTLIEELPRAGWLVTMVRKNSLVYPSLREQEQGAPEPVVERRRVPVRTIAMGGIVVVGLGLGLMLHSNVRTPARPPALTAAQSAGGSIAPAGQAPGAVADGRGTPPGALIGSLPAAKSAGAAASGQVAASEANTQASRSAVVQAQPSTSVAMNSPSVVAKAATSSAASARTASAAPTNPAAPARTASADIARQSAPSASLSAPAHTTSAETAQQLATPADSTASARTAPADAVQQSGTPASPTAPTRTASADGVQQPAPTASLTAPARTASADVVQQPALEANPAAPPRTATSTQRPAVPTRTASDIRRSLASRDLAGARRQLQTVPASQQDSAEIQRLADRLTRLEAQRDAAIQRARNCAASKASTCVVRNANRALSIDARSPQALALLRHASSQPKTAPSAPPPKTYVAAGSPPKAIERPQTDDTQHKQSKFTLFGWGVPTVSKGRGEAH</sequence>
<feature type="region of interest" description="Disordered" evidence="2">
    <location>
        <begin position="438"/>
        <end position="497"/>
    </location>
</feature>
<organism evidence="3 4">
    <name type="scientific">Caballeronia humi</name>
    <dbReference type="NCBI Taxonomy" id="326474"/>
    <lineage>
        <taxon>Bacteria</taxon>
        <taxon>Pseudomonadati</taxon>
        <taxon>Pseudomonadota</taxon>
        <taxon>Betaproteobacteria</taxon>
        <taxon>Burkholderiales</taxon>
        <taxon>Burkholderiaceae</taxon>
        <taxon>Caballeronia</taxon>
    </lineage>
</organism>
<evidence type="ECO:0000256" key="2">
    <source>
        <dbReference type="SAM" id="MobiDB-lite"/>
    </source>
</evidence>
<feature type="region of interest" description="Disordered" evidence="2">
    <location>
        <begin position="214"/>
        <end position="353"/>
    </location>
</feature>
<proteinExistence type="predicted"/>
<accession>A0A158EV33</accession>
<feature type="compositionally biased region" description="Polar residues" evidence="2">
    <location>
        <begin position="255"/>
        <end position="270"/>
    </location>
</feature>
<feature type="region of interest" description="Disordered" evidence="2">
    <location>
        <begin position="122"/>
        <end position="156"/>
    </location>
</feature>
<gene>
    <name evidence="3" type="ORF">AWB65_00162</name>
</gene>
<dbReference type="Proteomes" id="UP000054977">
    <property type="component" value="Unassembled WGS sequence"/>
</dbReference>
<evidence type="ECO:0000256" key="1">
    <source>
        <dbReference type="SAM" id="Coils"/>
    </source>
</evidence>
<evidence type="ECO:0000313" key="3">
    <source>
        <dbReference type="EMBL" id="SAL10550.1"/>
    </source>
</evidence>
<feature type="compositionally biased region" description="Basic and acidic residues" evidence="2">
    <location>
        <begin position="463"/>
        <end position="474"/>
    </location>
</feature>
<keyword evidence="1" id="KW-0175">Coiled coil</keyword>